<organism evidence="1 2">
    <name type="scientific">Sulfitobacter albidus</name>
    <dbReference type="NCBI Taxonomy" id="2829501"/>
    <lineage>
        <taxon>Bacteria</taxon>
        <taxon>Pseudomonadati</taxon>
        <taxon>Pseudomonadota</taxon>
        <taxon>Alphaproteobacteria</taxon>
        <taxon>Rhodobacterales</taxon>
        <taxon>Roseobacteraceae</taxon>
        <taxon>Sulfitobacter</taxon>
    </lineage>
</organism>
<evidence type="ECO:0000313" key="2">
    <source>
        <dbReference type="Proteomes" id="UP000683291"/>
    </source>
</evidence>
<keyword evidence="2" id="KW-1185">Reference proteome</keyword>
<dbReference type="EMBL" id="CP073583">
    <property type="protein sequence ID" value="QUJ78275.1"/>
    <property type="molecule type" value="Genomic_DNA"/>
</dbReference>
<dbReference type="SMART" id="SM00855">
    <property type="entry name" value="PGAM"/>
    <property type="match status" value="1"/>
</dbReference>
<dbReference type="KEGG" id="sual:KDD17_18030"/>
<dbReference type="PANTHER" id="PTHR48100">
    <property type="entry name" value="BROAD-SPECIFICITY PHOSPHATASE YOR283W-RELATED"/>
    <property type="match status" value="1"/>
</dbReference>
<dbReference type="RefSeq" id="WP_212706467.1">
    <property type="nucleotide sequence ID" value="NZ_CP073583.1"/>
</dbReference>
<protein>
    <submittedName>
        <fullName evidence="1">Histidine phosphatase family protein</fullName>
    </submittedName>
</protein>
<dbReference type="Pfam" id="PF00300">
    <property type="entry name" value="His_Phos_1"/>
    <property type="match status" value="1"/>
</dbReference>
<proteinExistence type="predicted"/>
<dbReference type="Gene3D" id="3.40.50.1240">
    <property type="entry name" value="Phosphoglycerate mutase-like"/>
    <property type="match status" value="1"/>
</dbReference>
<dbReference type="SUPFAM" id="SSF53254">
    <property type="entry name" value="Phosphoglycerate mutase-like"/>
    <property type="match status" value="1"/>
</dbReference>
<dbReference type="InterPro" id="IPR013078">
    <property type="entry name" value="His_Pase_superF_clade-1"/>
</dbReference>
<dbReference type="GO" id="GO:0016791">
    <property type="term" value="F:phosphatase activity"/>
    <property type="evidence" value="ECO:0007669"/>
    <property type="project" value="TreeGrafter"/>
</dbReference>
<dbReference type="CDD" id="cd07067">
    <property type="entry name" value="HP_PGM_like"/>
    <property type="match status" value="1"/>
</dbReference>
<dbReference type="AlphaFoldDB" id="A0A975PPE7"/>
<dbReference type="InterPro" id="IPR050275">
    <property type="entry name" value="PGM_Phosphatase"/>
</dbReference>
<reference evidence="1" key="1">
    <citation type="submission" date="2021-04" db="EMBL/GenBank/DDBJ databases">
        <title>Complete genome sequence for Sulfitobacter sp. strain JK7-1.</title>
        <authorList>
            <person name="Park S.-J."/>
        </authorList>
    </citation>
    <scope>NUCLEOTIDE SEQUENCE</scope>
    <source>
        <strain evidence="1">JK7-1</strain>
    </source>
</reference>
<sequence length="219" mass="23348">MSEKARQHRFSPPPGACDMLLIRHGETQAAVRGQSFAMVDGQGDPALRPEGEAQAREVAAHLGGWPIAAIVVTKMRRTHQTAAPLAERLNLAPTVDPDLHEVHLGDWDGGEYRFRAAENDPAFLRARAEGEWGHIPGAETTAQLQTRVRRGLMRVAGAHPDRLVAVVVHGGVVDAAMCVATGARPLSFAGAANGSISRLVIDGERMIARGFNDVGHLAG</sequence>
<accession>A0A975PPE7</accession>
<dbReference type="PANTHER" id="PTHR48100:SF1">
    <property type="entry name" value="HISTIDINE PHOSPHATASE FAMILY PROTEIN-RELATED"/>
    <property type="match status" value="1"/>
</dbReference>
<name>A0A975PPE7_9RHOB</name>
<gene>
    <name evidence="1" type="ORF">KDD17_18030</name>
</gene>
<dbReference type="GO" id="GO:0005737">
    <property type="term" value="C:cytoplasm"/>
    <property type="evidence" value="ECO:0007669"/>
    <property type="project" value="TreeGrafter"/>
</dbReference>
<evidence type="ECO:0000313" key="1">
    <source>
        <dbReference type="EMBL" id="QUJ78275.1"/>
    </source>
</evidence>
<dbReference type="InterPro" id="IPR029033">
    <property type="entry name" value="His_PPase_superfam"/>
</dbReference>
<dbReference type="Proteomes" id="UP000683291">
    <property type="component" value="Chromosome pJK7-1-2"/>
</dbReference>